<gene>
    <name evidence="2" type="primary">P0696G06.4</name>
</gene>
<organism evidence="2">
    <name type="scientific">Oryza sativa subsp. japonica</name>
    <name type="common">Rice</name>
    <dbReference type="NCBI Taxonomy" id="39947"/>
    <lineage>
        <taxon>Eukaryota</taxon>
        <taxon>Viridiplantae</taxon>
        <taxon>Streptophyta</taxon>
        <taxon>Embryophyta</taxon>
        <taxon>Tracheophyta</taxon>
        <taxon>Spermatophyta</taxon>
        <taxon>Magnoliopsida</taxon>
        <taxon>Liliopsida</taxon>
        <taxon>Poales</taxon>
        <taxon>Poaceae</taxon>
        <taxon>BOP clade</taxon>
        <taxon>Oryzoideae</taxon>
        <taxon>Oryzeae</taxon>
        <taxon>Oryzinae</taxon>
        <taxon>Oryza</taxon>
        <taxon>Oryza sativa</taxon>
    </lineage>
</organism>
<evidence type="ECO:0000313" key="2">
    <source>
        <dbReference type="EMBL" id="BAC06247.1"/>
    </source>
</evidence>
<accession>Q7F450</accession>
<protein>
    <submittedName>
        <fullName evidence="2">p0696G06.4 protein</fullName>
    </submittedName>
</protein>
<feature type="compositionally biased region" description="Low complexity" evidence="1">
    <location>
        <begin position="32"/>
        <end position="47"/>
    </location>
</feature>
<reference evidence="2" key="1">
    <citation type="submission" date="2001-02" db="EMBL/GenBank/DDBJ databases">
        <title>Oryza sativa nipponbare(GA3) genomic DNA, chromosome 1, PAC clone:P0696G06.</title>
        <authorList>
            <person name="Sasaki T."/>
            <person name="Matsumoto T."/>
            <person name="Yamamoto K."/>
        </authorList>
    </citation>
    <scope>NUCLEOTIDE SEQUENCE</scope>
</reference>
<dbReference type="AlphaFoldDB" id="Q7F450"/>
<proteinExistence type="predicted"/>
<feature type="region of interest" description="Disordered" evidence="1">
    <location>
        <begin position="1"/>
        <end position="92"/>
    </location>
</feature>
<dbReference type="EMBL" id="AP003316">
    <property type="protein sequence ID" value="BAC06247.1"/>
    <property type="molecule type" value="Genomic_DNA"/>
</dbReference>
<sequence>MTAADGAHGGAADDRPPRAPSNRRRCRPPPLRAGAGVAVHHAAAASLARRRLSPQIGADPDRTRHRRRPPAQRAGAGGAMLDAAAAPSARRRRTHARVRESCHGVYAAMASCCCLPETARSGTHYAAAQLYSNVYLHQEATVKELYIEGRVELEFRRNLSKEDKQDLEM</sequence>
<name>Q7F450_ORYSJ</name>
<feature type="compositionally biased region" description="Low complexity" evidence="1">
    <location>
        <begin position="71"/>
        <end position="88"/>
    </location>
</feature>
<evidence type="ECO:0000256" key="1">
    <source>
        <dbReference type="SAM" id="MobiDB-lite"/>
    </source>
</evidence>